<evidence type="ECO:0000313" key="2">
    <source>
        <dbReference type="Proteomes" id="UP000035763"/>
    </source>
</evidence>
<dbReference type="AlphaFoldDB" id="W6JXT6"/>
<dbReference type="RefSeq" id="WP_083433802.1">
    <property type="nucleotide sequence ID" value="NZ_HG764815.1"/>
</dbReference>
<protein>
    <recommendedName>
        <fullName evidence="3">EcsC family protein</fullName>
    </recommendedName>
</protein>
<dbReference type="OrthoDB" id="1425703at2"/>
<dbReference type="PANTHER" id="PTHR41260:SF1">
    <property type="entry name" value="PROTEIN ECSC"/>
    <property type="match status" value="1"/>
</dbReference>
<reference evidence="1 2" key="1">
    <citation type="journal article" date="2013" name="ISME J.">
        <title>A metabolic model for members of the genus Tetrasphaera involved in enhanced biological phosphorus removal.</title>
        <authorList>
            <person name="Kristiansen R."/>
            <person name="Nguyen H.T.T."/>
            <person name="Saunders A.M."/>
            <person name="Nielsen J.L."/>
            <person name="Wimmer R."/>
            <person name="Le V.Q."/>
            <person name="McIlroy S.J."/>
            <person name="Petrovski S."/>
            <person name="Seviour R.J."/>
            <person name="Calteau A."/>
            <person name="Nielsen K.L."/>
            <person name="Nielsen P.H."/>
        </authorList>
    </citation>
    <scope>NUCLEOTIDE SEQUENCE [LARGE SCALE GENOMIC DNA]</scope>
    <source>
        <strain evidence="1 2">Ben110</strain>
    </source>
</reference>
<proteinExistence type="predicted"/>
<sequence length="245" mass="25849">MGLFGFGKDDDVKEMEKDISVTGSALERAKKGDEGGMAGAATRLMERLLDTGIDGRGPLDSAHKIATDALAKRRTTDEAVDEIVKDHTMMAATGGFLTSLGGFITMPVAMPANIVEFYLLATRMVASIAKTRGYDIDKPEIRSAILLTLVGADADDLLKKAGVVATGRLSNLAAQRLPGPILMVVNKAVAFRLLASAGRNTLARFGKGLPVAGGFVGAGLDTYLIRKIADSARREFPPVTDGTVR</sequence>
<comment type="caution">
    <text evidence="1">The sequence shown here is derived from an EMBL/GenBank/DDBJ whole genome shotgun (WGS) entry which is preliminary data.</text>
</comment>
<keyword evidence="2" id="KW-1185">Reference proteome</keyword>
<dbReference type="STRING" id="1193182.BN11_2970002"/>
<name>W6JXT6_9MICO</name>
<dbReference type="InterPro" id="IPR024787">
    <property type="entry name" value="EcsC"/>
</dbReference>
<dbReference type="Pfam" id="PF12787">
    <property type="entry name" value="EcsC"/>
    <property type="match status" value="1"/>
</dbReference>
<dbReference type="PANTHER" id="PTHR41260">
    <property type="entry name" value="PROTEIN ECSC"/>
    <property type="match status" value="1"/>
</dbReference>
<dbReference type="Proteomes" id="UP000035763">
    <property type="component" value="Unassembled WGS sequence"/>
</dbReference>
<evidence type="ECO:0000313" key="1">
    <source>
        <dbReference type="EMBL" id="CCH73561.1"/>
    </source>
</evidence>
<evidence type="ECO:0008006" key="3">
    <source>
        <dbReference type="Google" id="ProtNLM"/>
    </source>
</evidence>
<organism evidence="1 2">
    <name type="scientific">Nostocoides australiense Ben110</name>
    <dbReference type="NCBI Taxonomy" id="1193182"/>
    <lineage>
        <taxon>Bacteria</taxon>
        <taxon>Bacillati</taxon>
        <taxon>Actinomycetota</taxon>
        <taxon>Actinomycetes</taxon>
        <taxon>Micrococcales</taxon>
        <taxon>Intrasporangiaceae</taxon>
        <taxon>Nostocoides</taxon>
    </lineage>
</organism>
<gene>
    <name evidence="1" type="ORF">BN11_2970002</name>
</gene>
<dbReference type="EMBL" id="CAJA01000220">
    <property type="protein sequence ID" value="CCH73561.1"/>
    <property type="molecule type" value="Genomic_DNA"/>
</dbReference>
<accession>W6JXT6</accession>